<dbReference type="AlphaFoldDB" id="A0A0D0AY20"/>
<keyword evidence="3" id="KW-1185">Reference proteome</keyword>
<accession>A0A0D0AY20</accession>
<evidence type="ECO:0000313" key="3">
    <source>
        <dbReference type="Proteomes" id="UP000054485"/>
    </source>
</evidence>
<proteinExistence type="predicted"/>
<dbReference type="InParanoid" id="A0A0D0AY20"/>
<evidence type="ECO:0000256" key="1">
    <source>
        <dbReference type="SAM" id="MobiDB-lite"/>
    </source>
</evidence>
<reference evidence="2 3" key="1">
    <citation type="submission" date="2014-04" db="EMBL/GenBank/DDBJ databases">
        <authorList>
            <consortium name="DOE Joint Genome Institute"/>
            <person name="Kuo A."/>
            <person name="Ruytinx J."/>
            <person name="Rineau F."/>
            <person name="Colpaert J."/>
            <person name="Kohler A."/>
            <person name="Nagy L.G."/>
            <person name="Floudas D."/>
            <person name="Copeland A."/>
            <person name="Barry K.W."/>
            <person name="Cichocki N."/>
            <person name="Veneault-Fourrey C."/>
            <person name="LaButti K."/>
            <person name="Lindquist E.A."/>
            <person name="Lipzen A."/>
            <person name="Lundell T."/>
            <person name="Morin E."/>
            <person name="Murat C."/>
            <person name="Sun H."/>
            <person name="Tunlid A."/>
            <person name="Henrissat B."/>
            <person name="Grigoriev I.V."/>
            <person name="Hibbett D.S."/>
            <person name="Martin F."/>
            <person name="Nordberg H.P."/>
            <person name="Cantor M.N."/>
            <person name="Hua S.X."/>
        </authorList>
    </citation>
    <scope>NUCLEOTIDE SEQUENCE [LARGE SCALE GENOMIC DNA]</scope>
    <source>
        <strain evidence="2 3">UH-Slu-Lm8-n1</strain>
    </source>
</reference>
<feature type="region of interest" description="Disordered" evidence="1">
    <location>
        <begin position="15"/>
        <end position="34"/>
    </location>
</feature>
<gene>
    <name evidence="2" type="ORF">CY34DRAFT_808483</name>
</gene>
<dbReference type="EMBL" id="KN835350">
    <property type="protein sequence ID" value="KIK39277.1"/>
    <property type="molecule type" value="Genomic_DNA"/>
</dbReference>
<protein>
    <submittedName>
        <fullName evidence="2">Uncharacterized protein</fullName>
    </submittedName>
</protein>
<dbReference type="HOGENOM" id="CLU_2706457_0_0_1"/>
<reference evidence="3" key="2">
    <citation type="submission" date="2015-01" db="EMBL/GenBank/DDBJ databases">
        <title>Evolutionary Origins and Diversification of the Mycorrhizal Mutualists.</title>
        <authorList>
            <consortium name="DOE Joint Genome Institute"/>
            <consortium name="Mycorrhizal Genomics Consortium"/>
            <person name="Kohler A."/>
            <person name="Kuo A."/>
            <person name="Nagy L.G."/>
            <person name="Floudas D."/>
            <person name="Copeland A."/>
            <person name="Barry K.W."/>
            <person name="Cichocki N."/>
            <person name="Veneault-Fourrey C."/>
            <person name="LaButti K."/>
            <person name="Lindquist E.A."/>
            <person name="Lipzen A."/>
            <person name="Lundell T."/>
            <person name="Morin E."/>
            <person name="Murat C."/>
            <person name="Riley R."/>
            <person name="Ohm R."/>
            <person name="Sun H."/>
            <person name="Tunlid A."/>
            <person name="Henrissat B."/>
            <person name="Grigoriev I.V."/>
            <person name="Hibbett D.S."/>
            <person name="Martin F."/>
        </authorList>
    </citation>
    <scope>NUCLEOTIDE SEQUENCE [LARGE SCALE GENOMIC DNA]</scope>
    <source>
        <strain evidence="3">UH-Slu-Lm8-n1</strain>
    </source>
</reference>
<evidence type="ECO:0000313" key="2">
    <source>
        <dbReference type="EMBL" id="KIK39277.1"/>
    </source>
</evidence>
<organism evidence="2 3">
    <name type="scientific">Suillus luteus UH-Slu-Lm8-n1</name>
    <dbReference type="NCBI Taxonomy" id="930992"/>
    <lineage>
        <taxon>Eukaryota</taxon>
        <taxon>Fungi</taxon>
        <taxon>Dikarya</taxon>
        <taxon>Basidiomycota</taxon>
        <taxon>Agaricomycotina</taxon>
        <taxon>Agaricomycetes</taxon>
        <taxon>Agaricomycetidae</taxon>
        <taxon>Boletales</taxon>
        <taxon>Suillineae</taxon>
        <taxon>Suillaceae</taxon>
        <taxon>Suillus</taxon>
    </lineage>
</organism>
<dbReference type="Proteomes" id="UP000054485">
    <property type="component" value="Unassembled WGS sequence"/>
</dbReference>
<name>A0A0D0AY20_9AGAM</name>
<sequence>MHALYVRRDAHRPGLGLSRARNAPDDGIGLSSTSTSTKHISWIVIILRNYTRKAHPSPYNHLGKDGPSLGAVV</sequence>